<evidence type="ECO:0000259" key="1">
    <source>
        <dbReference type="PROSITE" id="PS50404"/>
    </source>
</evidence>
<name>A0A1Y0EH02_9RHOB</name>
<sequence>MKLLMSPASPFVRKVRVVLRELDLLDQVEEVAVTTTPLASDPAVIAANPTGKIPALVRDTGPAIYDSRVITRFLNDHAGGSFYPQARIWDVLTLEATADAIMEAAVLMTYEARLRPEAQQSSDWIDAQWGKASRSIAAVNARWMSHLQGPLDIGHIGIACALSYVDLRHDARGWRQGNDALAQWHATFVSRTSMADTAV</sequence>
<dbReference type="InterPro" id="IPR004045">
    <property type="entry name" value="Glutathione_S-Trfase_N"/>
</dbReference>
<dbReference type="Pfam" id="PF13409">
    <property type="entry name" value="GST_N_2"/>
    <property type="match status" value="1"/>
</dbReference>
<dbReference type="CDD" id="cd03049">
    <property type="entry name" value="GST_N_3"/>
    <property type="match status" value="1"/>
</dbReference>
<dbReference type="RefSeq" id="WP_087211691.1">
    <property type="nucleotide sequence ID" value="NZ_CP021431.1"/>
</dbReference>
<dbReference type="Pfam" id="PF13410">
    <property type="entry name" value="GST_C_2"/>
    <property type="match status" value="1"/>
</dbReference>
<evidence type="ECO:0000313" key="2">
    <source>
        <dbReference type="EMBL" id="ARU02906.1"/>
    </source>
</evidence>
<dbReference type="AlphaFoldDB" id="A0A1Y0EH02"/>
<dbReference type="Proteomes" id="UP000195273">
    <property type="component" value="Chromosome"/>
</dbReference>
<dbReference type="KEGG" id="lvs:LOKVESSMR4R_03638"/>
<gene>
    <name evidence="2" type="primary">yibF</name>
    <name evidence="2" type="ORF">LOKVESSMR4R_03638</name>
</gene>
<protein>
    <submittedName>
        <fullName evidence="2">Putative GST-like protein YibF</fullName>
    </submittedName>
</protein>
<dbReference type="PROSITE" id="PS50404">
    <property type="entry name" value="GST_NTER"/>
    <property type="match status" value="1"/>
</dbReference>
<reference evidence="2 3" key="1">
    <citation type="submission" date="2017-05" db="EMBL/GenBank/DDBJ databases">
        <title>Genome Sequence of Loktanella vestfoldensis Strain SMR4r Isolated from a Culture of the Diatom Skeletonema marinoi.</title>
        <authorList>
            <person name="Topel M."/>
            <person name="Pinder M.I.M."/>
            <person name="Johansson O.N."/>
            <person name="Kourtchenko O."/>
            <person name="Godhe A."/>
            <person name="Clarke A.K."/>
        </authorList>
    </citation>
    <scope>NUCLEOTIDE SEQUENCE [LARGE SCALE GENOMIC DNA]</scope>
    <source>
        <strain evidence="2 3">SMR4r</strain>
    </source>
</reference>
<feature type="domain" description="GST N-terminal" evidence="1">
    <location>
        <begin position="1"/>
        <end position="82"/>
    </location>
</feature>
<dbReference type="EMBL" id="CP021431">
    <property type="protein sequence ID" value="ARU02906.1"/>
    <property type="molecule type" value="Genomic_DNA"/>
</dbReference>
<keyword evidence="3" id="KW-1185">Reference proteome</keyword>
<dbReference type="Gene3D" id="1.20.1050.10">
    <property type="match status" value="1"/>
</dbReference>
<dbReference type="STRING" id="1122181.GCA_000382265_01093"/>
<dbReference type="SUPFAM" id="SSF52833">
    <property type="entry name" value="Thioredoxin-like"/>
    <property type="match status" value="1"/>
</dbReference>
<organism evidence="2 3">
    <name type="scientific">Yoonia vestfoldensis</name>
    <dbReference type="NCBI Taxonomy" id="245188"/>
    <lineage>
        <taxon>Bacteria</taxon>
        <taxon>Pseudomonadati</taxon>
        <taxon>Pseudomonadota</taxon>
        <taxon>Alphaproteobacteria</taxon>
        <taxon>Rhodobacterales</taxon>
        <taxon>Paracoccaceae</taxon>
        <taxon>Yoonia</taxon>
    </lineage>
</organism>
<dbReference type="InterPro" id="IPR036249">
    <property type="entry name" value="Thioredoxin-like_sf"/>
</dbReference>
<dbReference type="CDD" id="cd03205">
    <property type="entry name" value="GST_C_6"/>
    <property type="match status" value="1"/>
</dbReference>
<proteinExistence type="predicted"/>
<evidence type="ECO:0000313" key="3">
    <source>
        <dbReference type="Proteomes" id="UP000195273"/>
    </source>
</evidence>
<accession>A0A1Y0EH02</accession>
<dbReference type="Gene3D" id="3.40.30.10">
    <property type="entry name" value="Glutaredoxin"/>
    <property type="match status" value="1"/>
</dbReference>
<dbReference type="OrthoDB" id="9795329at2"/>